<organism evidence="2 3">
    <name type="scientific">Amnibacterium flavum</name>
    <dbReference type="NCBI Taxonomy" id="2173173"/>
    <lineage>
        <taxon>Bacteria</taxon>
        <taxon>Bacillati</taxon>
        <taxon>Actinomycetota</taxon>
        <taxon>Actinomycetes</taxon>
        <taxon>Micrococcales</taxon>
        <taxon>Microbacteriaceae</taxon>
        <taxon>Amnibacterium</taxon>
    </lineage>
</organism>
<dbReference type="RefSeq" id="WP_116757595.1">
    <property type="nucleotide sequence ID" value="NZ_JBHUEX010000001.1"/>
</dbReference>
<name>A0A2V1HRL7_9MICO</name>
<gene>
    <name evidence="2" type="ORF">DDQ50_14990</name>
</gene>
<accession>A0A2V1HRL7</accession>
<feature type="compositionally biased region" description="Acidic residues" evidence="1">
    <location>
        <begin position="12"/>
        <end position="25"/>
    </location>
</feature>
<dbReference type="EMBL" id="QEOP01000003">
    <property type="protein sequence ID" value="PVZ93610.1"/>
    <property type="molecule type" value="Genomic_DNA"/>
</dbReference>
<evidence type="ECO:0000313" key="3">
    <source>
        <dbReference type="Proteomes" id="UP000244893"/>
    </source>
</evidence>
<reference evidence="2 3" key="1">
    <citation type="submission" date="2018-05" db="EMBL/GenBank/DDBJ databases">
        <title>Amnibacterium sp. M8JJ-5, whole genome shotgun sequence.</title>
        <authorList>
            <person name="Tuo L."/>
        </authorList>
    </citation>
    <scope>NUCLEOTIDE SEQUENCE [LARGE SCALE GENOMIC DNA]</scope>
    <source>
        <strain evidence="2 3">M8JJ-5</strain>
    </source>
</reference>
<dbReference type="Proteomes" id="UP000244893">
    <property type="component" value="Unassembled WGS sequence"/>
</dbReference>
<feature type="compositionally biased region" description="Polar residues" evidence="1">
    <location>
        <begin position="1"/>
        <end position="11"/>
    </location>
</feature>
<sequence length="60" mass="6352">MSTERQPNPSENEVEGDFSVPEDADFTTPGDPLKDDEHAGDKSGYGSTKNDATPGNPIGE</sequence>
<protein>
    <submittedName>
        <fullName evidence="2">Uncharacterized protein</fullName>
    </submittedName>
</protein>
<evidence type="ECO:0000313" key="2">
    <source>
        <dbReference type="EMBL" id="PVZ93610.1"/>
    </source>
</evidence>
<keyword evidence="3" id="KW-1185">Reference proteome</keyword>
<dbReference type="AlphaFoldDB" id="A0A2V1HRL7"/>
<proteinExistence type="predicted"/>
<comment type="caution">
    <text evidence="2">The sequence shown here is derived from an EMBL/GenBank/DDBJ whole genome shotgun (WGS) entry which is preliminary data.</text>
</comment>
<feature type="region of interest" description="Disordered" evidence="1">
    <location>
        <begin position="1"/>
        <end position="60"/>
    </location>
</feature>
<evidence type="ECO:0000256" key="1">
    <source>
        <dbReference type="SAM" id="MobiDB-lite"/>
    </source>
</evidence>
<feature type="compositionally biased region" description="Basic and acidic residues" evidence="1">
    <location>
        <begin position="32"/>
        <end position="41"/>
    </location>
</feature>